<name>A0ABM4ADI4_ZIZJJ</name>
<dbReference type="RefSeq" id="XP_060674786.1">
    <property type="nucleotide sequence ID" value="XM_060818803.1"/>
</dbReference>
<feature type="signal peptide" evidence="1">
    <location>
        <begin position="1"/>
        <end position="25"/>
    </location>
</feature>
<dbReference type="Proteomes" id="UP001652623">
    <property type="component" value="Chromosome 7"/>
</dbReference>
<organism evidence="2 3">
    <name type="scientific">Ziziphus jujuba</name>
    <name type="common">Chinese jujube</name>
    <name type="synonym">Ziziphus sativa</name>
    <dbReference type="NCBI Taxonomy" id="326968"/>
    <lineage>
        <taxon>Eukaryota</taxon>
        <taxon>Viridiplantae</taxon>
        <taxon>Streptophyta</taxon>
        <taxon>Embryophyta</taxon>
        <taxon>Tracheophyta</taxon>
        <taxon>Spermatophyta</taxon>
        <taxon>Magnoliopsida</taxon>
        <taxon>eudicotyledons</taxon>
        <taxon>Gunneridae</taxon>
        <taxon>Pentapetalae</taxon>
        <taxon>rosids</taxon>
        <taxon>fabids</taxon>
        <taxon>Rosales</taxon>
        <taxon>Rhamnaceae</taxon>
        <taxon>Paliureae</taxon>
        <taxon>Ziziphus</taxon>
    </lineage>
</organism>
<gene>
    <name evidence="3" type="primary">LOC107422651</name>
</gene>
<dbReference type="GeneID" id="107422651"/>
<keyword evidence="1" id="KW-0732">Signal</keyword>
<evidence type="ECO:0000313" key="2">
    <source>
        <dbReference type="Proteomes" id="UP001652623"/>
    </source>
</evidence>
<evidence type="ECO:0000313" key="3">
    <source>
        <dbReference type="RefSeq" id="XP_060674786.1"/>
    </source>
</evidence>
<reference evidence="3" key="1">
    <citation type="submission" date="2025-08" db="UniProtKB">
        <authorList>
            <consortium name="RefSeq"/>
        </authorList>
    </citation>
    <scope>IDENTIFICATION</scope>
    <source>
        <tissue evidence="3">Seedling</tissue>
    </source>
</reference>
<keyword evidence="2" id="KW-1185">Reference proteome</keyword>
<evidence type="ECO:0000256" key="1">
    <source>
        <dbReference type="SAM" id="SignalP"/>
    </source>
</evidence>
<protein>
    <submittedName>
        <fullName evidence="3">Uncharacterized protein LOC107422651 isoform X1</fullName>
    </submittedName>
</protein>
<feature type="chain" id="PRO_5045318305" evidence="1">
    <location>
        <begin position="26"/>
        <end position="208"/>
    </location>
</feature>
<sequence length="208" mass="24167">MKIPVRVGSVLVVLIGVCKVYGAEGFEEFIVNDASEVQFLTLSPMKDQCAVVAANYQWTMVRQRSVDALMFLGGWLGSSVRVMGEFACQVEKFVHRMAQFEQAAEQIDIGMQEIAEGVQMLKDCTNPECKCCQKRLADESLWEIRLWEYLSDRACRMKLFMLAFARLWERMWHTCQHRCYRCLTFLRCSTQNFYKLKALLLPLVNKDY</sequence>
<accession>A0ABM4ADI4</accession>
<proteinExistence type="predicted"/>